<evidence type="ECO:0000259" key="8">
    <source>
        <dbReference type="PROSITE" id="PS50253"/>
    </source>
</evidence>
<accession>A0A7W8XXE5</accession>
<comment type="caution">
    <text evidence="9">The sequence shown here is derived from an EMBL/GenBank/DDBJ whole genome shotgun (WGS) entry which is preliminary data.</text>
</comment>
<comment type="subcellular location">
    <subcellularLocation>
        <location evidence="6">Cell membrane</location>
        <topology evidence="6">Multi-pass membrane protein</topology>
    </subcellularLocation>
    <subcellularLocation>
        <location evidence="1">Membrane</location>
        <topology evidence="1">Multi-pass membrane protein</topology>
    </subcellularLocation>
</comment>
<reference evidence="9 10" key="1">
    <citation type="submission" date="2020-08" db="EMBL/GenBank/DDBJ databases">
        <title>Genomic Encyclopedia of Type Strains, Phase IV (KMG-V): Genome sequencing to study the core and pangenomes of soil and plant-associated prokaryotes.</title>
        <authorList>
            <person name="Whitman W."/>
        </authorList>
    </citation>
    <scope>NUCLEOTIDE SEQUENCE [LARGE SCALE GENOMIC DNA]</scope>
    <source>
        <strain evidence="9 10">SEMIA 4064</strain>
    </source>
</reference>
<keyword evidence="10" id="KW-1185">Reference proteome</keyword>
<gene>
    <name evidence="9" type="ORF">GGD50_005968</name>
</gene>
<dbReference type="GO" id="GO:0004129">
    <property type="term" value="F:cytochrome-c oxidase activity"/>
    <property type="evidence" value="ECO:0007669"/>
    <property type="project" value="InterPro"/>
</dbReference>
<evidence type="ECO:0000313" key="9">
    <source>
        <dbReference type="EMBL" id="MBB5577316.1"/>
    </source>
</evidence>
<dbReference type="InterPro" id="IPR035973">
    <property type="entry name" value="Cyt_c_oxidase_su3-like_sf"/>
</dbReference>
<evidence type="ECO:0000256" key="6">
    <source>
        <dbReference type="RuleBase" id="RU003376"/>
    </source>
</evidence>
<dbReference type="PANTHER" id="PTHR11403:SF6">
    <property type="entry name" value="NITRIC OXIDE REDUCTASE SUBUNIT E"/>
    <property type="match status" value="1"/>
</dbReference>
<dbReference type="InterPro" id="IPR000298">
    <property type="entry name" value="Cyt_c_oxidase-like_su3"/>
</dbReference>
<evidence type="ECO:0000256" key="7">
    <source>
        <dbReference type="SAM" id="Phobius"/>
    </source>
</evidence>
<dbReference type="InterPro" id="IPR024791">
    <property type="entry name" value="Cyt_c/ubiquinol_Oxase_su3"/>
</dbReference>
<dbReference type="Proteomes" id="UP000549882">
    <property type="component" value="Unassembled WGS sequence"/>
</dbReference>
<protein>
    <submittedName>
        <fullName evidence="9">Nitric oxide reductase NorE protein</fullName>
    </submittedName>
</protein>
<dbReference type="Pfam" id="PF00510">
    <property type="entry name" value="COX3"/>
    <property type="match status" value="1"/>
</dbReference>
<feature type="domain" description="Heme-copper oxidase subunit III family profile" evidence="8">
    <location>
        <begin position="1"/>
        <end position="181"/>
    </location>
</feature>
<sequence length="181" mass="19565">MTMTATSQPDGNVADTDEGDLLVWILAWSELVAFGALLAAFVAAGWLHPADFEAGRAHLHQGIPVLNTIVLLTSGWLAASAASPTSRSRLRLLGAAAGGLLFVVIKLYEYQVEGISIVATDTFTQLYLLLTGFHLAHVFFGSVILAIVACFPNRQNAHLISTLWHVIDIVWLVMLPVVYLI</sequence>
<feature type="transmembrane region" description="Helical" evidence="7">
    <location>
        <begin position="128"/>
        <end position="151"/>
    </location>
</feature>
<dbReference type="PROSITE" id="PS50253">
    <property type="entry name" value="COX3"/>
    <property type="match status" value="1"/>
</dbReference>
<keyword evidence="5 7" id="KW-0472">Membrane</keyword>
<organism evidence="9 10">
    <name type="scientific">Rhizobium paranaense</name>
    <dbReference type="NCBI Taxonomy" id="1650438"/>
    <lineage>
        <taxon>Bacteria</taxon>
        <taxon>Pseudomonadati</taxon>
        <taxon>Pseudomonadota</taxon>
        <taxon>Alphaproteobacteria</taxon>
        <taxon>Hyphomicrobiales</taxon>
        <taxon>Rhizobiaceae</taxon>
        <taxon>Rhizobium/Agrobacterium group</taxon>
        <taxon>Rhizobium</taxon>
    </lineage>
</organism>
<evidence type="ECO:0000313" key="10">
    <source>
        <dbReference type="Proteomes" id="UP000549882"/>
    </source>
</evidence>
<dbReference type="GO" id="GO:0019646">
    <property type="term" value="P:aerobic electron transport chain"/>
    <property type="evidence" value="ECO:0007669"/>
    <property type="project" value="InterPro"/>
</dbReference>
<dbReference type="Gene3D" id="1.20.120.80">
    <property type="entry name" value="Cytochrome c oxidase, subunit III, four-helix bundle"/>
    <property type="match status" value="1"/>
</dbReference>
<dbReference type="EMBL" id="JACHBI010000018">
    <property type="protein sequence ID" value="MBB5577316.1"/>
    <property type="molecule type" value="Genomic_DNA"/>
</dbReference>
<dbReference type="AlphaFoldDB" id="A0A7W8XXE5"/>
<feature type="transmembrane region" description="Helical" evidence="7">
    <location>
        <begin position="59"/>
        <end position="78"/>
    </location>
</feature>
<feature type="transmembrane region" description="Helical" evidence="7">
    <location>
        <begin position="21"/>
        <end position="47"/>
    </location>
</feature>
<evidence type="ECO:0000256" key="4">
    <source>
        <dbReference type="ARBA" id="ARBA00022989"/>
    </source>
</evidence>
<dbReference type="RefSeq" id="WP_246451594.1">
    <property type="nucleotide sequence ID" value="NZ_JACHBI010000018.1"/>
</dbReference>
<proteinExistence type="inferred from homology"/>
<feature type="transmembrane region" description="Helical" evidence="7">
    <location>
        <begin position="90"/>
        <end position="108"/>
    </location>
</feature>
<dbReference type="PANTHER" id="PTHR11403">
    <property type="entry name" value="CYTOCHROME C OXIDASE SUBUNIT III"/>
    <property type="match status" value="1"/>
</dbReference>
<dbReference type="GO" id="GO:0005886">
    <property type="term" value="C:plasma membrane"/>
    <property type="evidence" value="ECO:0007669"/>
    <property type="project" value="UniProtKB-SubCell"/>
</dbReference>
<keyword evidence="3 6" id="KW-0812">Transmembrane</keyword>
<evidence type="ECO:0000256" key="5">
    <source>
        <dbReference type="ARBA" id="ARBA00023136"/>
    </source>
</evidence>
<dbReference type="InterPro" id="IPR013833">
    <property type="entry name" value="Cyt_c_oxidase_su3_a-hlx"/>
</dbReference>
<evidence type="ECO:0000256" key="3">
    <source>
        <dbReference type="ARBA" id="ARBA00022692"/>
    </source>
</evidence>
<keyword evidence="4 7" id="KW-1133">Transmembrane helix</keyword>
<name>A0A7W8XXE5_9HYPH</name>
<dbReference type="SUPFAM" id="SSF81452">
    <property type="entry name" value="Cytochrome c oxidase subunit III-like"/>
    <property type="match status" value="1"/>
</dbReference>
<evidence type="ECO:0000256" key="2">
    <source>
        <dbReference type="ARBA" id="ARBA00010581"/>
    </source>
</evidence>
<evidence type="ECO:0000256" key="1">
    <source>
        <dbReference type="ARBA" id="ARBA00004141"/>
    </source>
</evidence>
<comment type="similarity">
    <text evidence="2 6">Belongs to the cytochrome c oxidase subunit 3 family.</text>
</comment>
<feature type="transmembrane region" description="Helical" evidence="7">
    <location>
        <begin position="163"/>
        <end position="180"/>
    </location>
</feature>